<reference evidence="2 3" key="1">
    <citation type="submission" date="2006-10" db="EMBL/GenBank/DDBJ databases">
        <authorList>
            <person name="Fleischmann R.D."/>
            <person name="Dodson R.J."/>
            <person name="Haft D.H."/>
            <person name="Merkel J.S."/>
            <person name="Nelson W.C."/>
            <person name="Fraser C.M."/>
        </authorList>
    </citation>
    <scope>NUCLEOTIDE SEQUENCE [LARGE SCALE GENOMIC DNA]</scope>
    <source>
        <strain evidence="3">ATCC 700084 / mc(2)155</strain>
    </source>
</reference>
<dbReference type="Proteomes" id="UP000000757">
    <property type="component" value="Chromosome"/>
</dbReference>
<sequence>MRVCRSTHRKSAAVSAPSRPTNVRQLLTKHGMSTGKHARSLC</sequence>
<evidence type="ECO:0000313" key="2">
    <source>
        <dbReference type="EMBL" id="ABK71045.1"/>
    </source>
</evidence>
<name>A0QU99_MYCS2</name>
<evidence type="ECO:0000256" key="1">
    <source>
        <dbReference type="SAM" id="MobiDB-lite"/>
    </source>
</evidence>
<gene>
    <name evidence="2" type="ordered locus">MSMEG_2129</name>
</gene>
<evidence type="ECO:0000313" key="3">
    <source>
        <dbReference type="Proteomes" id="UP000000757"/>
    </source>
</evidence>
<dbReference type="KEGG" id="msm:MSMEG_2129"/>
<feature type="compositionally biased region" description="Basic residues" evidence="1">
    <location>
        <begin position="1"/>
        <end position="11"/>
    </location>
</feature>
<dbReference type="EMBL" id="CP000480">
    <property type="protein sequence ID" value="ABK71045.1"/>
    <property type="molecule type" value="Genomic_DNA"/>
</dbReference>
<organism evidence="2 3">
    <name type="scientific">Mycolicibacterium smegmatis (strain ATCC 700084 / mc(2)155)</name>
    <name type="common">Mycobacterium smegmatis</name>
    <dbReference type="NCBI Taxonomy" id="246196"/>
    <lineage>
        <taxon>Bacteria</taxon>
        <taxon>Bacillati</taxon>
        <taxon>Actinomycetota</taxon>
        <taxon>Actinomycetes</taxon>
        <taxon>Mycobacteriales</taxon>
        <taxon>Mycobacteriaceae</taxon>
        <taxon>Mycolicibacterium</taxon>
    </lineage>
</organism>
<accession>A0QU99</accession>
<protein>
    <submittedName>
        <fullName evidence="2">Uncharacterized protein</fullName>
    </submittedName>
</protein>
<keyword evidence="3" id="KW-1185">Reference proteome</keyword>
<proteinExistence type="predicted"/>
<dbReference type="AlphaFoldDB" id="A0QU99"/>
<feature type="region of interest" description="Disordered" evidence="1">
    <location>
        <begin position="1"/>
        <end position="42"/>
    </location>
</feature>